<keyword evidence="1" id="KW-0812">Transmembrane</keyword>
<proteinExistence type="predicted"/>
<dbReference type="Proteomes" id="UP000268007">
    <property type="component" value="Unassembled WGS sequence"/>
</dbReference>
<evidence type="ECO:0000313" key="2">
    <source>
        <dbReference type="EMBL" id="RKR84962.1"/>
    </source>
</evidence>
<comment type="caution">
    <text evidence="2">The sequence shown here is derived from an EMBL/GenBank/DDBJ whole genome shotgun (WGS) entry which is preliminary data.</text>
</comment>
<feature type="transmembrane region" description="Helical" evidence="1">
    <location>
        <begin position="61"/>
        <end position="81"/>
    </location>
</feature>
<name>A0A495J9A0_9SPHI</name>
<protein>
    <submittedName>
        <fullName evidence="2">Uncharacterized protein</fullName>
    </submittedName>
</protein>
<organism evidence="2 3">
    <name type="scientific">Mucilaginibacter gracilis</name>
    <dbReference type="NCBI Taxonomy" id="423350"/>
    <lineage>
        <taxon>Bacteria</taxon>
        <taxon>Pseudomonadati</taxon>
        <taxon>Bacteroidota</taxon>
        <taxon>Sphingobacteriia</taxon>
        <taxon>Sphingobacteriales</taxon>
        <taxon>Sphingobacteriaceae</taxon>
        <taxon>Mucilaginibacter</taxon>
    </lineage>
</organism>
<accession>A0A495J9A0</accession>
<evidence type="ECO:0000313" key="3">
    <source>
        <dbReference type="Proteomes" id="UP000268007"/>
    </source>
</evidence>
<reference evidence="2 3" key="1">
    <citation type="submission" date="2018-10" db="EMBL/GenBank/DDBJ databases">
        <title>Genomic Encyclopedia of Archaeal and Bacterial Type Strains, Phase II (KMG-II): from individual species to whole genera.</title>
        <authorList>
            <person name="Goeker M."/>
        </authorList>
    </citation>
    <scope>NUCLEOTIDE SEQUENCE [LARGE SCALE GENOMIC DNA]</scope>
    <source>
        <strain evidence="2 3">DSM 18602</strain>
    </source>
</reference>
<dbReference type="AlphaFoldDB" id="A0A495J9A0"/>
<sequence length="180" mass="20239">MSVKLFWIWDVRFGNYLDFRFRMFDFGVICFDLGIFLILGFAFPSVSLRGTKQPLALQSGFADWLCLRAVASYLAMTFFYSNNEWKNANPKIKKNPKSTNNSEIEHPKSKIKIIPKSNIPNPKSKNFSQINKYAVRVIGAYAIVYAEVGVGEFVYFEAQAGAGGGYKFGHVGNYVAGVAF</sequence>
<gene>
    <name evidence="2" type="ORF">BDD43_5216</name>
</gene>
<feature type="transmembrane region" description="Helical" evidence="1">
    <location>
        <begin position="21"/>
        <end position="41"/>
    </location>
</feature>
<keyword evidence="3" id="KW-1185">Reference proteome</keyword>
<dbReference type="EMBL" id="RBKU01000001">
    <property type="protein sequence ID" value="RKR84962.1"/>
    <property type="molecule type" value="Genomic_DNA"/>
</dbReference>
<keyword evidence="1" id="KW-1133">Transmembrane helix</keyword>
<evidence type="ECO:0000256" key="1">
    <source>
        <dbReference type="SAM" id="Phobius"/>
    </source>
</evidence>
<keyword evidence="1" id="KW-0472">Membrane</keyword>